<dbReference type="Proteomes" id="UP000244224">
    <property type="component" value="Unassembled WGS sequence"/>
</dbReference>
<dbReference type="AlphaFoldDB" id="A0A2T6B996"/>
<dbReference type="Pfam" id="PF08719">
    <property type="entry name" value="NADAR"/>
    <property type="match status" value="1"/>
</dbReference>
<evidence type="ECO:0000313" key="5">
    <source>
        <dbReference type="Proteomes" id="UP000244224"/>
    </source>
</evidence>
<keyword evidence="5" id="KW-1185">Reference proteome</keyword>
<sequence>MVQFRSYAASEAAAFHRVRDRFGAFSNMAAGYPVRFGGVEAPSSEALYQALRFPDLPGFQGEILSATSPILAKRHAYTRIRESRSDWEAVKVNVMRFVLRAKFGAHQSRLLPVLAETGERPIVEISHRDDFWGARPEGGRLHGRNVLGRLLMELRLELAAHPIGAPLLVAPRFARASLLGSELGPERVGDIAAEPDTGPFLL</sequence>
<evidence type="ECO:0000256" key="2">
    <source>
        <dbReference type="ARBA" id="ARBA00000751"/>
    </source>
</evidence>
<dbReference type="Gene3D" id="1.10.357.40">
    <property type="entry name" value="YbiA-like"/>
    <property type="match status" value="1"/>
</dbReference>
<proteinExistence type="predicted"/>
<comment type="caution">
    <text evidence="4">The sequence shown here is derived from an EMBL/GenBank/DDBJ whole genome shotgun (WGS) entry which is preliminary data.</text>
</comment>
<dbReference type="EMBL" id="QBKP01000002">
    <property type="protein sequence ID" value="PTX52650.1"/>
    <property type="molecule type" value="Genomic_DNA"/>
</dbReference>
<feature type="domain" description="NADAR" evidence="3">
    <location>
        <begin position="15"/>
        <end position="158"/>
    </location>
</feature>
<dbReference type="SUPFAM" id="SSF143990">
    <property type="entry name" value="YbiA-like"/>
    <property type="match status" value="1"/>
</dbReference>
<organism evidence="4 5">
    <name type="scientific">Gemmobacter caeni</name>
    <dbReference type="NCBI Taxonomy" id="589035"/>
    <lineage>
        <taxon>Bacteria</taxon>
        <taxon>Pseudomonadati</taxon>
        <taxon>Pseudomonadota</taxon>
        <taxon>Alphaproteobacteria</taxon>
        <taxon>Rhodobacterales</taxon>
        <taxon>Paracoccaceae</taxon>
        <taxon>Gemmobacter</taxon>
    </lineage>
</organism>
<dbReference type="CDD" id="cd15457">
    <property type="entry name" value="NADAR"/>
    <property type="match status" value="1"/>
</dbReference>
<accession>A0A2T6B996</accession>
<evidence type="ECO:0000259" key="3">
    <source>
        <dbReference type="Pfam" id="PF08719"/>
    </source>
</evidence>
<dbReference type="InterPro" id="IPR037238">
    <property type="entry name" value="YbiA-like_sf"/>
</dbReference>
<evidence type="ECO:0000256" key="1">
    <source>
        <dbReference type="ARBA" id="ARBA00000022"/>
    </source>
</evidence>
<dbReference type="InterPro" id="IPR012816">
    <property type="entry name" value="NADAR"/>
</dbReference>
<evidence type="ECO:0000313" key="4">
    <source>
        <dbReference type="EMBL" id="PTX52650.1"/>
    </source>
</evidence>
<comment type="catalytic activity">
    <reaction evidence="2">
        <text>2,5-diamino-6-hydroxy-4-(5-phosphoribosylamino)-pyrimidine + H2O = 2,5,6-triamino-4-hydroxypyrimidine + D-ribose 5-phosphate</text>
        <dbReference type="Rhea" id="RHEA:23436"/>
        <dbReference type="ChEBI" id="CHEBI:15377"/>
        <dbReference type="ChEBI" id="CHEBI:58614"/>
        <dbReference type="ChEBI" id="CHEBI:78346"/>
        <dbReference type="ChEBI" id="CHEBI:137796"/>
    </reaction>
</comment>
<reference evidence="4 5" key="1">
    <citation type="submission" date="2018-04" db="EMBL/GenBank/DDBJ databases">
        <title>Genomic Encyclopedia of Archaeal and Bacterial Type Strains, Phase II (KMG-II): from individual species to whole genera.</title>
        <authorList>
            <person name="Goeker M."/>
        </authorList>
    </citation>
    <scope>NUCLEOTIDE SEQUENCE [LARGE SCALE GENOMIC DNA]</scope>
    <source>
        <strain evidence="4 5">DSM 21823</strain>
    </source>
</reference>
<gene>
    <name evidence="4" type="ORF">C8N34_102468</name>
</gene>
<protein>
    <recommendedName>
        <fullName evidence="3">NADAR domain-containing protein</fullName>
    </recommendedName>
</protein>
<dbReference type="OrthoDB" id="512700at2"/>
<dbReference type="RefSeq" id="WP_108128055.1">
    <property type="nucleotide sequence ID" value="NZ_QBKP01000002.1"/>
</dbReference>
<name>A0A2T6B996_9RHOB</name>
<comment type="catalytic activity">
    <reaction evidence="1">
        <text>5-amino-6-(5-phospho-D-ribosylamino)uracil + H2O = 5,6-diaminouracil + D-ribose 5-phosphate</text>
        <dbReference type="Rhea" id="RHEA:55020"/>
        <dbReference type="ChEBI" id="CHEBI:15377"/>
        <dbReference type="ChEBI" id="CHEBI:46252"/>
        <dbReference type="ChEBI" id="CHEBI:58453"/>
        <dbReference type="ChEBI" id="CHEBI:78346"/>
    </reaction>
</comment>